<keyword evidence="3" id="KW-1185">Reference proteome</keyword>
<feature type="chain" id="PRO_5016348009" description="DUF3299 domain-containing protein" evidence="1">
    <location>
        <begin position="19"/>
        <end position="145"/>
    </location>
</feature>
<sequence>MKQLILMLFVLTGFAAKAQHDPNDQVVSANWDVIGGVNFKIIKDKEMYAVFNPEIKKHANKPFELEGYIVPIKDGMKQTKFMLSTLPINQCYFCGKNGVPIMVMVELAEPVKFTYQTITIRGTLKLSTANAMDNPPISLVNGKSI</sequence>
<comment type="caution">
    <text evidence="2">The sequence shown here is derived from an EMBL/GenBank/DDBJ whole genome shotgun (WGS) entry which is preliminary data.</text>
</comment>
<evidence type="ECO:0008006" key="4">
    <source>
        <dbReference type="Google" id="ProtNLM"/>
    </source>
</evidence>
<dbReference type="AlphaFoldDB" id="A0A318UAZ1"/>
<evidence type="ECO:0000313" key="3">
    <source>
        <dbReference type="Proteomes" id="UP000248198"/>
    </source>
</evidence>
<accession>A0A318UAZ1</accession>
<protein>
    <recommendedName>
        <fullName evidence="4">DUF3299 domain-containing protein</fullName>
    </recommendedName>
</protein>
<dbReference type="Proteomes" id="UP000248198">
    <property type="component" value="Unassembled WGS sequence"/>
</dbReference>
<organism evidence="2 3">
    <name type="scientific">Pedobacter nutrimenti</name>
    <dbReference type="NCBI Taxonomy" id="1241337"/>
    <lineage>
        <taxon>Bacteria</taxon>
        <taxon>Pseudomonadati</taxon>
        <taxon>Bacteroidota</taxon>
        <taxon>Sphingobacteriia</taxon>
        <taxon>Sphingobacteriales</taxon>
        <taxon>Sphingobacteriaceae</taxon>
        <taxon>Pedobacter</taxon>
    </lineage>
</organism>
<proteinExistence type="predicted"/>
<feature type="signal peptide" evidence="1">
    <location>
        <begin position="1"/>
        <end position="18"/>
    </location>
</feature>
<dbReference type="Gene3D" id="2.40.50.870">
    <property type="entry name" value="Protein of unknown function (DUF3299)"/>
    <property type="match status" value="1"/>
</dbReference>
<dbReference type="EMBL" id="QKLU01000011">
    <property type="protein sequence ID" value="PYF68957.1"/>
    <property type="molecule type" value="Genomic_DNA"/>
</dbReference>
<dbReference type="RefSeq" id="WP_110834619.1">
    <property type="nucleotide sequence ID" value="NZ_QKLU01000011.1"/>
</dbReference>
<name>A0A318UAZ1_9SPHI</name>
<gene>
    <name evidence="2" type="ORF">B0O44_111135</name>
</gene>
<evidence type="ECO:0000256" key="1">
    <source>
        <dbReference type="SAM" id="SignalP"/>
    </source>
</evidence>
<dbReference type="OrthoDB" id="1348500at2"/>
<evidence type="ECO:0000313" key="2">
    <source>
        <dbReference type="EMBL" id="PYF68957.1"/>
    </source>
</evidence>
<keyword evidence="1" id="KW-0732">Signal</keyword>
<reference evidence="2 3" key="1">
    <citation type="submission" date="2018-06" db="EMBL/GenBank/DDBJ databases">
        <title>Genomic Encyclopedia of Archaeal and Bacterial Type Strains, Phase II (KMG-II): from individual species to whole genera.</title>
        <authorList>
            <person name="Goeker M."/>
        </authorList>
    </citation>
    <scope>NUCLEOTIDE SEQUENCE [LARGE SCALE GENOMIC DNA]</scope>
    <source>
        <strain evidence="2 3">DSM 27372</strain>
    </source>
</reference>